<evidence type="ECO:0000259" key="13">
    <source>
        <dbReference type="PROSITE" id="PS50109"/>
    </source>
</evidence>
<dbReference type="InterPro" id="IPR003661">
    <property type="entry name" value="HisK_dim/P_dom"/>
</dbReference>
<dbReference type="Pfam" id="PF08448">
    <property type="entry name" value="PAS_4"/>
    <property type="match status" value="1"/>
</dbReference>
<keyword evidence="5" id="KW-0808">Transferase</keyword>
<evidence type="ECO:0000256" key="9">
    <source>
        <dbReference type="ARBA" id="ARBA00039401"/>
    </source>
</evidence>
<name>A0ABN3VVC5_9ACTN</name>
<evidence type="ECO:0000256" key="3">
    <source>
        <dbReference type="ARBA" id="ARBA00012438"/>
    </source>
</evidence>
<feature type="coiled-coil region" evidence="10">
    <location>
        <begin position="210"/>
        <end position="248"/>
    </location>
</feature>
<dbReference type="InterPro" id="IPR036890">
    <property type="entry name" value="HATPase_C_sf"/>
</dbReference>
<reference evidence="16 17" key="1">
    <citation type="journal article" date="2019" name="Int. J. Syst. Evol. Microbiol.">
        <title>The Global Catalogue of Microorganisms (GCM) 10K type strain sequencing project: providing services to taxonomists for standard genome sequencing and annotation.</title>
        <authorList>
            <consortium name="The Broad Institute Genomics Platform"/>
            <consortium name="The Broad Institute Genome Sequencing Center for Infectious Disease"/>
            <person name="Wu L."/>
            <person name="Ma J."/>
        </authorList>
    </citation>
    <scope>NUCLEOTIDE SEQUENCE [LARGE SCALE GENOMIC DNA]</scope>
    <source>
        <strain evidence="16 17">JCM 6242</strain>
    </source>
</reference>
<dbReference type="InterPro" id="IPR000014">
    <property type="entry name" value="PAS"/>
</dbReference>
<dbReference type="CDD" id="cd00130">
    <property type="entry name" value="PAS"/>
    <property type="match status" value="1"/>
</dbReference>
<proteinExistence type="predicted"/>
<dbReference type="SUPFAM" id="SSF55785">
    <property type="entry name" value="PYP-like sensor domain (PAS domain)"/>
    <property type="match status" value="1"/>
</dbReference>
<dbReference type="NCBIfam" id="TIGR00229">
    <property type="entry name" value="sensory_box"/>
    <property type="match status" value="1"/>
</dbReference>
<dbReference type="SMART" id="SM00388">
    <property type="entry name" value="HisKA"/>
    <property type="match status" value="1"/>
</dbReference>
<keyword evidence="8 12" id="KW-0472">Membrane</keyword>
<dbReference type="EMBL" id="BAAAVI010000007">
    <property type="protein sequence ID" value="GAA2856211.1"/>
    <property type="molecule type" value="Genomic_DNA"/>
</dbReference>
<dbReference type="CDD" id="cd00082">
    <property type="entry name" value="HisKA"/>
    <property type="match status" value="1"/>
</dbReference>
<feature type="domain" description="PAC" evidence="15">
    <location>
        <begin position="175"/>
        <end position="226"/>
    </location>
</feature>
<dbReference type="InterPro" id="IPR005467">
    <property type="entry name" value="His_kinase_dom"/>
</dbReference>
<keyword evidence="12" id="KW-1133">Transmembrane helix</keyword>
<feature type="transmembrane region" description="Helical" evidence="12">
    <location>
        <begin position="33"/>
        <end position="53"/>
    </location>
</feature>
<evidence type="ECO:0000259" key="14">
    <source>
        <dbReference type="PROSITE" id="PS50112"/>
    </source>
</evidence>
<dbReference type="Pfam" id="PF02518">
    <property type="entry name" value="HATPase_c"/>
    <property type="match status" value="1"/>
</dbReference>
<feature type="transmembrane region" description="Helical" evidence="12">
    <location>
        <begin position="59"/>
        <end position="79"/>
    </location>
</feature>
<evidence type="ECO:0000259" key="15">
    <source>
        <dbReference type="PROSITE" id="PS50113"/>
    </source>
</evidence>
<keyword evidence="10" id="KW-0175">Coiled coil</keyword>
<dbReference type="Pfam" id="PF00512">
    <property type="entry name" value="HisKA"/>
    <property type="match status" value="1"/>
</dbReference>
<feature type="domain" description="Histidine kinase" evidence="13">
    <location>
        <begin position="255"/>
        <end position="469"/>
    </location>
</feature>
<keyword evidence="7" id="KW-0902">Two-component regulatory system</keyword>
<evidence type="ECO:0000256" key="5">
    <source>
        <dbReference type="ARBA" id="ARBA00022679"/>
    </source>
</evidence>
<dbReference type="Gene3D" id="1.10.287.130">
    <property type="match status" value="1"/>
</dbReference>
<dbReference type="PANTHER" id="PTHR42878:SF15">
    <property type="entry name" value="BACTERIOPHYTOCHROME"/>
    <property type="match status" value="1"/>
</dbReference>
<dbReference type="InterPro" id="IPR004358">
    <property type="entry name" value="Sig_transdc_His_kin-like_C"/>
</dbReference>
<feature type="coiled-coil region" evidence="10">
    <location>
        <begin position="78"/>
        <end position="109"/>
    </location>
</feature>
<keyword evidence="17" id="KW-1185">Reference proteome</keyword>
<evidence type="ECO:0000256" key="2">
    <source>
        <dbReference type="ARBA" id="ARBA00004236"/>
    </source>
</evidence>
<evidence type="ECO:0000313" key="16">
    <source>
        <dbReference type="EMBL" id="GAA2856211.1"/>
    </source>
</evidence>
<gene>
    <name evidence="16" type="ORF">GCM10010517_14500</name>
</gene>
<evidence type="ECO:0000256" key="11">
    <source>
        <dbReference type="SAM" id="MobiDB-lite"/>
    </source>
</evidence>
<evidence type="ECO:0000256" key="6">
    <source>
        <dbReference type="ARBA" id="ARBA00022777"/>
    </source>
</evidence>
<dbReference type="InterPro" id="IPR035965">
    <property type="entry name" value="PAS-like_dom_sf"/>
</dbReference>
<keyword evidence="12" id="KW-0812">Transmembrane</keyword>
<dbReference type="SUPFAM" id="SSF47384">
    <property type="entry name" value="Homodimeric domain of signal transducing histidine kinase"/>
    <property type="match status" value="1"/>
</dbReference>
<keyword evidence="6" id="KW-0418">Kinase</keyword>
<dbReference type="InterPro" id="IPR003594">
    <property type="entry name" value="HATPase_dom"/>
</dbReference>
<feature type="domain" description="PAS" evidence="14">
    <location>
        <begin position="102"/>
        <end position="172"/>
    </location>
</feature>
<evidence type="ECO:0000256" key="8">
    <source>
        <dbReference type="ARBA" id="ARBA00023136"/>
    </source>
</evidence>
<comment type="subcellular location">
    <subcellularLocation>
        <location evidence="2">Cell membrane</location>
    </subcellularLocation>
</comment>
<comment type="catalytic activity">
    <reaction evidence="1">
        <text>ATP + protein L-histidine = ADP + protein N-phospho-L-histidine.</text>
        <dbReference type="EC" id="2.7.13.3"/>
    </reaction>
</comment>
<dbReference type="SUPFAM" id="SSF55874">
    <property type="entry name" value="ATPase domain of HSP90 chaperone/DNA topoisomerase II/histidine kinase"/>
    <property type="match status" value="1"/>
</dbReference>
<accession>A0ABN3VVC5</accession>
<dbReference type="EC" id="2.7.13.3" evidence="3"/>
<organism evidence="16 17">
    <name type="scientific">Streptosporangium fragile</name>
    <dbReference type="NCBI Taxonomy" id="46186"/>
    <lineage>
        <taxon>Bacteria</taxon>
        <taxon>Bacillati</taxon>
        <taxon>Actinomycetota</taxon>
        <taxon>Actinomycetes</taxon>
        <taxon>Streptosporangiales</taxon>
        <taxon>Streptosporangiaceae</taxon>
        <taxon>Streptosporangium</taxon>
    </lineage>
</organism>
<evidence type="ECO:0000256" key="1">
    <source>
        <dbReference type="ARBA" id="ARBA00000085"/>
    </source>
</evidence>
<dbReference type="SMART" id="SM00091">
    <property type="entry name" value="PAS"/>
    <property type="match status" value="1"/>
</dbReference>
<protein>
    <recommendedName>
        <fullName evidence="9">Sensor-like histidine kinase SenX3</fullName>
        <ecNumber evidence="3">2.7.13.3</ecNumber>
    </recommendedName>
</protein>
<dbReference type="InterPro" id="IPR000700">
    <property type="entry name" value="PAS-assoc_C"/>
</dbReference>
<dbReference type="Gene3D" id="3.30.450.20">
    <property type="entry name" value="PAS domain"/>
    <property type="match status" value="1"/>
</dbReference>
<evidence type="ECO:0000256" key="10">
    <source>
        <dbReference type="SAM" id="Coils"/>
    </source>
</evidence>
<dbReference type="InterPro" id="IPR036097">
    <property type="entry name" value="HisK_dim/P_sf"/>
</dbReference>
<dbReference type="InterPro" id="IPR050351">
    <property type="entry name" value="BphY/WalK/GraS-like"/>
</dbReference>
<dbReference type="RefSeq" id="WP_344969063.1">
    <property type="nucleotide sequence ID" value="NZ_BAAAVI010000007.1"/>
</dbReference>
<dbReference type="PROSITE" id="PS50112">
    <property type="entry name" value="PAS"/>
    <property type="match status" value="1"/>
</dbReference>
<keyword evidence="4" id="KW-0597">Phosphoprotein</keyword>
<feature type="region of interest" description="Disordered" evidence="11">
    <location>
        <begin position="1"/>
        <end position="23"/>
    </location>
</feature>
<dbReference type="Gene3D" id="3.30.565.10">
    <property type="entry name" value="Histidine kinase-like ATPase, C-terminal domain"/>
    <property type="match status" value="1"/>
</dbReference>
<dbReference type="SMART" id="SM00387">
    <property type="entry name" value="HATPase_c"/>
    <property type="match status" value="1"/>
</dbReference>
<comment type="caution">
    <text evidence="16">The sequence shown here is derived from an EMBL/GenBank/DDBJ whole genome shotgun (WGS) entry which is preliminary data.</text>
</comment>
<evidence type="ECO:0000256" key="7">
    <source>
        <dbReference type="ARBA" id="ARBA00023012"/>
    </source>
</evidence>
<dbReference type="PRINTS" id="PR00344">
    <property type="entry name" value="BCTRLSENSOR"/>
</dbReference>
<evidence type="ECO:0000256" key="12">
    <source>
        <dbReference type="SAM" id="Phobius"/>
    </source>
</evidence>
<dbReference type="PROSITE" id="PS50109">
    <property type="entry name" value="HIS_KIN"/>
    <property type="match status" value="1"/>
</dbReference>
<sequence length="473" mass="52233">MIWRDPADRGAAGGDVPAPGNSRTAIHRLPRPIVAVGATVLGVGVADLAAWFLPRDGRARPVILLASVAALGGTALLAAREAVRRDTARDRAEQAERRAREDAERLLSVIDNTSAVIYMRDCAGRYLLVNREYERLFDVRREDLVGLTDHDLFPKEIADDFQANDLRALARGAPVVVEETAPQPDGPHVYITVKYPLNDRNGHPYAICGISTDITDLKRAEEQIRRLNAELELRVRERTAELEASTRELDAFTYSVSHDLRAPLRALNGFSRILLEDHADRIDAGGRDLLHRIQAAAQRMERLIDDLLNLSRTTRAELNRRPVDLGALARQIVAELRNTDPGRRVDVEIEGELTCLGDPALLRLMLENLISNAWKFTRKRAVGRIDVGSTDKDGARVFFVRDNGVGFDMARADRLFVPFQRLHAASDFEGSGVGLATVARVVGRHGGRAWAEGEPGRGAAFFVTLPTEPGDPR</sequence>
<dbReference type="Proteomes" id="UP001500831">
    <property type="component" value="Unassembled WGS sequence"/>
</dbReference>
<dbReference type="InterPro" id="IPR013656">
    <property type="entry name" value="PAS_4"/>
</dbReference>
<evidence type="ECO:0000313" key="17">
    <source>
        <dbReference type="Proteomes" id="UP001500831"/>
    </source>
</evidence>
<dbReference type="PANTHER" id="PTHR42878">
    <property type="entry name" value="TWO-COMPONENT HISTIDINE KINASE"/>
    <property type="match status" value="1"/>
</dbReference>
<dbReference type="PROSITE" id="PS50113">
    <property type="entry name" value="PAC"/>
    <property type="match status" value="1"/>
</dbReference>
<evidence type="ECO:0000256" key="4">
    <source>
        <dbReference type="ARBA" id="ARBA00022553"/>
    </source>
</evidence>